<comment type="caution">
    <text evidence="2">The sequence shown here is derived from an EMBL/GenBank/DDBJ whole genome shotgun (WGS) entry which is preliminary data.</text>
</comment>
<reference evidence="2 3" key="1">
    <citation type="journal article" date="2019" name="Int. J. Syst. Evol. Microbiol.">
        <title>The Global Catalogue of Microorganisms (GCM) 10K type strain sequencing project: providing services to taxonomists for standard genome sequencing and annotation.</title>
        <authorList>
            <consortium name="The Broad Institute Genomics Platform"/>
            <consortium name="The Broad Institute Genome Sequencing Center for Infectious Disease"/>
            <person name="Wu L."/>
            <person name="Ma J."/>
        </authorList>
    </citation>
    <scope>NUCLEOTIDE SEQUENCE [LARGE SCALE GENOMIC DNA]</scope>
    <source>
        <strain evidence="2 3">PJ61</strain>
    </source>
</reference>
<dbReference type="SUPFAM" id="SSF57889">
    <property type="entry name" value="Cysteine-rich domain"/>
    <property type="match status" value="1"/>
</dbReference>
<dbReference type="InterPro" id="IPR046349">
    <property type="entry name" value="C1-like_sf"/>
</dbReference>
<feature type="region of interest" description="Disordered" evidence="1">
    <location>
        <begin position="1"/>
        <end position="21"/>
    </location>
</feature>
<dbReference type="EMBL" id="JBHSWT010000043">
    <property type="protein sequence ID" value="MFC6770312.1"/>
    <property type="molecule type" value="Genomic_DNA"/>
</dbReference>
<evidence type="ECO:0000256" key="1">
    <source>
        <dbReference type="SAM" id="MobiDB-lite"/>
    </source>
</evidence>
<dbReference type="Proteomes" id="UP001596274">
    <property type="component" value="Unassembled WGS sequence"/>
</dbReference>
<protein>
    <submittedName>
        <fullName evidence="2">Uncharacterized protein</fullName>
    </submittedName>
</protein>
<evidence type="ECO:0000313" key="3">
    <source>
        <dbReference type="Proteomes" id="UP001596274"/>
    </source>
</evidence>
<dbReference type="AlphaFoldDB" id="A0ABD5SZ69"/>
<accession>A0ABD5SZ69</accession>
<keyword evidence="3" id="KW-1185">Reference proteome</keyword>
<proteinExistence type="predicted"/>
<gene>
    <name evidence="2" type="ORF">ACFQDD_02020</name>
</gene>
<evidence type="ECO:0000313" key="2">
    <source>
        <dbReference type="EMBL" id="MFC6770312.1"/>
    </source>
</evidence>
<organism evidence="2 3">
    <name type="scientific">Halorubrum pallidum</name>
    <dbReference type="NCBI Taxonomy" id="1526114"/>
    <lineage>
        <taxon>Archaea</taxon>
        <taxon>Methanobacteriati</taxon>
        <taxon>Methanobacteriota</taxon>
        <taxon>Stenosarchaea group</taxon>
        <taxon>Halobacteria</taxon>
        <taxon>Halobacteriales</taxon>
        <taxon>Haloferacaceae</taxon>
        <taxon>Halorubrum</taxon>
    </lineage>
</organism>
<sequence length="77" mass="8609">MNGSEDTPGAGTESVDSPGQHKFKTCPFCEGQLEYPTQSDVECQNCGTVFHHEIRPGRHLLWDYDEDGTLREVVARV</sequence>
<name>A0ABD5SZ69_9EURY</name>